<comment type="caution">
    <text evidence="2">The sequence shown here is derived from an EMBL/GenBank/DDBJ whole genome shotgun (WGS) entry which is preliminary data.</text>
</comment>
<dbReference type="InterPro" id="IPR036291">
    <property type="entry name" value="NAD(P)-bd_dom_sf"/>
</dbReference>
<dbReference type="CDD" id="cd05254">
    <property type="entry name" value="dTDP_HR_like_SDR_e"/>
    <property type="match status" value="1"/>
</dbReference>
<dbReference type="RefSeq" id="WP_276344327.1">
    <property type="nucleotide sequence ID" value="NZ_JARJOW010000005.1"/>
</dbReference>
<accession>A0ABT6BL15</accession>
<dbReference type="Gene3D" id="3.40.50.720">
    <property type="entry name" value="NAD(P)-binding Rossmann-like Domain"/>
    <property type="match status" value="1"/>
</dbReference>
<evidence type="ECO:0000313" key="2">
    <source>
        <dbReference type="EMBL" id="MDF5690821.1"/>
    </source>
</evidence>
<gene>
    <name evidence="2" type="ORF">PQG43_08105</name>
</gene>
<reference evidence="2 3" key="1">
    <citation type="submission" date="2023-03" db="EMBL/GenBank/DDBJ databases">
        <title>Genome sequencing of Aquirufa.</title>
        <authorList>
            <person name="Pitt A."/>
            <person name="Hahn M.W."/>
        </authorList>
    </citation>
    <scope>NUCLEOTIDE SEQUENCE [LARGE SCALE GENOMIC DNA]</scope>
    <source>
        <strain evidence="2 3">WAEICH-18A</strain>
    </source>
</reference>
<dbReference type="EMBL" id="JARJOW010000005">
    <property type="protein sequence ID" value="MDF5690821.1"/>
    <property type="molecule type" value="Genomic_DNA"/>
</dbReference>
<feature type="domain" description="RmlD-like substrate binding" evidence="1">
    <location>
        <begin position="7"/>
        <end position="291"/>
    </location>
</feature>
<dbReference type="Pfam" id="PF04321">
    <property type="entry name" value="RmlD_sub_bind"/>
    <property type="match status" value="1"/>
</dbReference>
<dbReference type="PANTHER" id="PTHR43242">
    <property type="entry name" value="NAD(P)-BINDING ROSSMANN-FOLD SUPERFAMILY PROTEIN"/>
    <property type="match status" value="1"/>
</dbReference>
<sequence>MSQKPSILLTGGSGLLAVNWFFSKRSKYRVFLGLNERKINPDGGYVLSLDFSSEESILTQLQELQPSVVIHTAGLTSVEKCENNPDLAFHINVELSSLVANATKHLGIPLVHISTDHLFEGNASMLSEEEPTQAINVYGQTKALAEKAVGQINPDALLIRTNFYGWGTSYRKSFSDQIIQSLRSHQTLHLFDDVHYTPILAENLIQTVHDLLDKKAKGIFHVVSDDRISKYEFGVLIAEEFGLDKSLIHKSTLQSQTNLVKRPVDMSLSNRKVRELLGRNLGTVKQHIALLHQQELEGKTQEIQLL</sequence>
<proteinExistence type="predicted"/>
<evidence type="ECO:0000313" key="3">
    <source>
        <dbReference type="Proteomes" id="UP001321344"/>
    </source>
</evidence>
<keyword evidence="3" id="KW-1185">Reference proteome</keyword>
<dbReference type="Gene3D" id="3.90.25.10">
    <property type="entry name" value="UDP-galactose 4-epimerase, domain 1"/>
    <property type="match status" value="1"/>
</dbReference>
<evidence type="ECO:0000259" key="1">
    <source>
        <dbReference type="Pfam" id="PF04321"/>
    </source>
</evidence>
<organism evidence="2 3">
    <name type="scientific">Aquirufa aurantiipilula</name>
    <dbReference type="NCBI Taxonomy" id="2696561"/>
    <lineage>
        <taxon>Bacteria</taxon>
        <taxon>Pseudomonadati</taxon>
        <taxon>Bacteroidota</taxon>
        <taxon>Cytophagia</taxon>
        <taxon>Cytophagales</taxon>
        <taxon>Flectobacillaceae</taxon>
        <taxon>Aquirufa</taxon>
    </lineage>
</organism>
<dbReference type="SUPFAM" id="SSF51735">
    <property type="entry name" value="NAD(P)-binding Rossmann-fold domains"/>
    <property type="match status" value="1"/>
</dbReference>
<dbReference type="PANTHER" id="PTHR43242:SF1">
    <property type="entry name" value="NAD(P)-BINDING ROSSMANN-FOLD SUPERFAMILY PROTEIN"/>
    <property type="match status" value="1"/>
</dbReference>
<dbReference type="Proteomes" id="UP001321344">
    <property type="component" value="Unassembled WGS sequence"/>
</dbReference>
<dbReference type="InterPro" id="IPR029903">
    <property type="entry name" value="RmlD-like-bd"/>
</dbReference>
<name>A0ABT6BL15_9BACT</name>
<protein>
    <submittedName>
        <fullName evidence="2">SDR family oxidoreductase</fullName>
    </submittedName>
</protein>